<comment type="caution">
    <text evidence="2">The sequence shown here is derived from an EMBL/GenBank/DDBJ whole genome shotgun (WGS) entry which is preliminary data.</text>
</comment>
<reference evidence="2 3" key="1">
    <citation type="submission" date="2017-02" db="EMBL/GenBank/DDBJ databases">
        <title>The new phylogeny of genus Mycobacterium.</title>
        <authorList>
            <person name="Tortoli E."/>
            <person name="Trovato A."/>
            <person name="Cirillo D.M."/>
        </authorList>
    </citation>
    <scope>NUCLEOTIDE SEQUENCE [LARGE SCALE GENOMIC DNA]</scope>
    <source>
        <strain evidence="2 3">DSM 44049</strain>
    </source>
</reference>
<evidence type="ECO:0000313" key="3">
    <source>
        <dbReference type="Proteomes" id="UP000192739"/>
    </source>
</evidence>
<proteinExistence type="predicted"/>
<evidence type="ECO:0000259" key="1">
    <source>
        <dbReference type="Pfam" id="PF00934"/>
    </source>
</evidence>
<name>A0A1X0EX92_MYCIE</name>
<accession>A0A1X0EX92</accession>
<dbReference type="SUPFAM" id="SSF140459">
    <property type="entry name" value="PE/PPE dimer-like"/>
    <property type="match status" value="1"/>
</dbReference>
<sequence length="130" mass="12874">MSYLIATPELLAAAATDLTDIAAAISVANAAASAPTTALLAAGADEISAAITAVFDAHARAYQSVSLQAAHFHQQFAAALSAASRTYALAEAGTAQSIQEDLLNLINAPTLALLGRPLIGDGADGTPGTG</sequence>
<dbReference type="Pfam" id="PF00934">
    <property type="entry name" value="PE"/>
    <property type="match status" value="1"/>
</dbReference>
<feature type="domain" description="PE" evidence="1">
    <location>
        <begin position="4"/>
        <end position="92"/>
    </location>
</feature>
<protein>
    <recommendedName>
        <fullName evidence="1">PE domain-containing protein</fullName>
    </recommendedName>
</protein>
<dbReference type="InterPro" id="IPR000084">
    <property type="entry name" value="PE-PGRS_N"/>
</dbReference>
<dbReference type="EMBL" id="MVHT01000135">
    <property type="protein sequence ID" value="ORA93978.1"/>
    <property type="molecule type" value="Genomic_DNA"/>
</dbReference>
<dbReference type="Proteomes" id="UP000192739">
    <property type="component" value="Unassembled WGS sequence"/>
</dbReference>
<organism evidence="2 3">
    <name type="scientific">Mycobacterium intermedium</name>
    <dbReference type="NCBI Taxonomy" id="28445"/>
    <lineage>
        <taxon>Bacteria</taxon>
        <taxon>Bacillati</taxon>
        <taxon>Actinomycetota</taxon>
        <taxon>Actinomycetes</taxon>
        <taxon>Mycobacteriales</taxon>
        <taxon>Mycobacteriaceae</taxon>
        <taxon>Mycobacterium</taxon>
        <taxon>Mycobacterium simiae complex</taxon>
    </lineage>
</organism>
<gene>
    <name evidence="2" type="ORF">BST27_28435</name>
</gene>
<dbReference type="InterPro" id="IPR038332">
    <property type="entry name" value="PPE_sf"/>
</dbReference>
<keyword evidence="3" id="KW-1185">Reference proteome</keyword>
<evidence type="ECO:0000313" key="2">
    <source>
        <dbReference type="EMBL" id="ORA93978.1"/>
    </source>
</evidence>
<dbReference type="AlphaFoldDB" id="A0A1X0EX92"/>
<dbReference type="Gene3D" id="1.10.287.850">
    <property type="entry name" value="HP0062-like domain"/>
    <property type="match status" value="1"/>
</dbReference>